<reference evidence="7" key="1">
    <citation type="submission" date="2017-07" db="EMBL/GenBank/DDBJ databases">
        <title>Taro Niue Genome Assembly and Annotation.</title>
        <authorList>
            <person name="Atibalentja N."/>
            <person name="Keating K."/>
            <person name="Fields C.J."/>
        </authorList>
    </citation>
    <scope>NUCLEOTIDE SEQUENCE</scope>
    <source>
        <strain evidence="7">Niue_2</strain>
        <tissue evidence="7">Leaf</tissue>
    </source>
</reference>
<dbReference type="GO" id="GO:0032549">
    <property type="term" value="F:ribonucleoside binding"/>
    <property type="evidence" value="ECO:0007669"/>
    <property type="project" value="InterPro"/>
</dbReference>
<keyword evidence="5" id="KW-0548">Nucleotidyltransferase</keyword>
<protein>
    <recommendedName>
        <fullName evidence="2">DNA-directed RNA polymerase</fullName>
        <ecNumber evidence="2">2.7.7.6</ecNumber>
    </recommendedName>
</protein>
<comment type="caution">
    <text evidence="7">The sequence shown here is derived from an EMBL/GenBank/DDBJ whole genome shotgun (WGS) entry which is preliminary data.</text>
</comment>
<accession>A0A843VXC1</accession>
<dbReference type="AlphaFoldDB" id="A0A843VXC1"/>
<dbReference type="Gene3D" id="3.90.1800.10">
    <property type="entry name" value="RNA polymerase alpha subunit dimerisation domain"/>
    <property type="match status" value="1"/>
</dbReference>
<evidence type="ECO:0000313" key="7">
    <source>
        <dbReference type="EMBL" id="MQL98987.1"/>
    </source>
</evidence>
<dbReference type="SUPFAM" id="SSF64484">
    <property type="entry name" value="beta and beta-prime subunits of DNA dependent RNA-polymerase"/>
    <property type="match status" value="1"/>
</dbReference>
<evidence type="ECO:0000256" key="6">
    <source>
        <dbReference type="ARBA" id="ARBA00023163"/>
    </source>
</evidence>
<comment type="similarity">
    <text evidence="1">Belongs to the RNA polymerase beta chain family.</text>
</comment>
<dbReference type="OrthoDB" id="10248617at2759"/>
<dbReference type="PANTHER" id="PTHR20856">
    <property type="entry name" value="DNA-DIRECTED RNA POLYMERASE I SUBUNIT 2"/>
    <property type="match status" value="1"/>
</dbReference>
<dbReference type="EC" id="2.7.7.6" evidence="2"/>
<dbReference type="Proteomes" id="UP000652761">
    <property type="component" value="Unassembled WGS sequence"/>
</dbReference>
<evidence type="ECO:0000256" key="5">
    <source>
        <dbReference type="ARBA" id="ARBA00022695"/>
    </source>
</evidence>
<organism evidence="7 8">
    <name type="scientific">Colocasia esculenta</name>
    <name type="common">Wild taro</name>
    <name type="synonym">Arum esculentum</name>
    <dbReference type="NCBI Taxonomy" id="4460"/>
    <lineage>
        <taxon>Eukaryota</taxon>
        <taxon>Viridiplantae</taxon>
        <taxon>Streptophyta</taxon>
        <taxon>Embryophyta</taxon>
        <taxon>Tracheophyta</taxon>
        <taxon>Spermatophyta</taxon>
        <taxon>Magnoliopsida</taxon>
        <taxon>Liliopsida</taxon>
        <taxon>Araceae</taxon>
        <taxon>Aroideae</taxon>
        <taxon>Colocasieae</taxon>
        <taxon>Colocasia</taxon>
    </lineage>
</organism>
<evidence type="ECO:0000256" key="4">
    <source>
        <dbReference type="ARBA" id="ARBA00022679"/>
    </source>
</evidence>
<keyword evidence="8" id="KW-1185">Reference proteome</keyword>
<dbReference type="InterPro" id="IPR015712">
    <property type="entry name" value="DNA-dir_RNA_pol_su2"/>
</dbReference>
<evidence type="ECO:0000256" key="1">
    <source>
        <dbReference type="ARBA" id="ARBA00006835"/>
    </source>
</evidence>
<keyword evidence="4" id="KW-0808">Transferase</keyword>
<evidence type="ECO:0000256" key="3">
    <source>
        <dbReference type="ARBA" id="ARBA00022478"/>
    </source>
</evidence>
<evidence type="ECO:0000313" key="8">
    <source>
        <dbReference type="Proteomes" id="UP000652761"/>
    </source>
</evidence>
<dbReference type="EMBL" id="NMUH01002278">
    <property type="protein sequence ID" value="MQL98987.1"/>
    <property type="molecule type" value="Genomic_DNA"/>
</dbReference>
<keyword evidence="3" id="KW-0240">DNA-directed RNA polymerase</keyword>
<evidence type="ECO:0000256" key="2">
    <source>
        <dbReference type="ARBA" id="ARBA00012418"/>
    </source>
</evidence>
<dbReference type="GO" id="GO:0006351">
    <property type="term" value="P:DNA-templated transcription"/>
    <property type="evidence" value="ECO:0007669"/>
    <property type="project" value="InterPro"/>
</dbReference>
<sequence length="172" mass="19505">MACRKRTQPWFKEKKKVHWPCVPEFHLLTQQPVADRKRFGGVMFKEMERECLLAHGATTNLHKCLFTFATLVHVWKTCIYEESLSLIGKDLGESGSEKLSGTAYLPMGPLRTFKNPYSHLRLWCMFEFWPKATLASSPGRLGGVSVQTWTPTLTLASSDMDANLSSLHAQQS</sequence>
<dbReference type="GO" id="GO:0003899">
    <property type="term" value="F:DNA-directed RNA polymerase activity"/>
    <property type="evidence" value="ECO:0007669"/>
    <property type="project" value="UniProtKB-EC"/>
</dbReference>
<name>A0A843VXC1_COLES</name>
<gene>
    <name evidence="7" type="ORF">Taro_031707</name>
</gene>
<dbReference type="GO" id="GO:0000428">
    <property type="term" value="C:DNA-directed RNA polymerase complex"/>
    <property type="evidence" value="ECO:0007669"/>
    <property type="project" value="UniProtKB-KW"/>
</dbReference>
<proteinExistence type="inferred from homology"/>
<keyword evidence="6" id="KW-0804">Transcription</keyword>